<dbReference type="OrthoDB" id="284453at2759"/>
<dbReference type="Pfam" id="PF12053">
    <property type="entry name" value="Par3_HAL_N_term"/>
    <property type="match status" value="1"/>
</dbReference>
<evidence type="ECO:0000313" key="2">
    <source>
        <dbReference type="EMBL" id="KRX07013.1"/>
    </source>
</evidence>
<organism evidence="2 3">
    <name type="scientific">Pseudocohnilembus persalinus</name>
    <name type="common">Ciliate</name>
    <dbReference type="NCBI Taxonomy" id="266149"/>
    <lineage>
        <taxon>Eukaryota</taxon>
        <taxon>Sar</taxon>
        <taxon>Alveolata</taxon>
        <taxon>Ciliophora</taxon>
        <taxon>Intramacronucleata</taxon>
        <taxon>Oligohymenophorea</taxon>
        <taxon>Scuticociliatia</taxon>
        <taxon>Philasterida</taxon>
        <taxon>Pseudocohnilembidae</taxon>
        <taxon>Pseudocohnilembus</taxon>
    </lineage>
</organism>
<comment type="caution">
    <text evidence="2">The sequence shown here is derived from an EMBL/GenBank/DDBJ whole genome shotgun (WGS) entry which is preliminary data.</text>
</comment>
<gene>
    <name evidence="2" type="ORF">PPERSA_07176</name>
</gene>
<sequence>MKVEVHIKDQSFVINCGEGNQKIRWLGDVAVFRYEQFFEPVNGCPKGVKFETGDLLPMDGIINQVLDDEMHVWVILKGYGGIRIRQGKQKYQQQYLIKCFQDQARWLGDVAVYRYDKQYGMVTGPPKGVKIENGAVIPLDGIISQNLENGQKVWIQLNDDMDKLHDVKRSQGKNSIKNIMLSKNK</sequence>
<dbReference type="InterPro" id="IPR021922">
    <property type="entry name" value="Par3/HAL_N"/>
</dbReference>
<dbReference type="InParanoid" id="A0A0V0QYN7"/>
<feature type="domain" description="Par3/HAL N-terminal" evidence="1">
    <location>
        <begin position="1"/>
        <end position="71"/>
    </location>
</feature>
<reference evidence="2 3" key="1">
    <citation type="journal article" date="2015" name="Sci. Rep.">
        <title>Genome of the facultative scuticociliatosis pathogen Pseudocohnilembus persalinus provides insight into its virulence through horizontal gene transfer.</title>
        <authorList>
            <person name="Xiong J."/>
            <person name="Wang G."/>
            <person name="Cheng J."/>
            <person name="Tian M."/>
            <person name="Pan X."/>
            <person name="Warren A."/>
            <person name="Jiang C."/>
            <person name="Yuan D."/>
            <person name="Miao W."/>
        </authorList>
    </citation>
    <scope>NUCLEOTIDE SEQUENCE [LARGE SCALE GENOMIC DNA]</scope>
    <source>
        <strain evidence="2">36N120E</strain>
    </source>
</reference>
<dbReference type="Gene3D" id="3.10.20.90">
    <property type="entry name" value="Phosphatidylinositol 3-kinase Catalytic Subunit, Chain A, domain 1"/>
    <property type="match status" value="1"/>
</dbReference>
<dbReference type="EMBL" id="LDAU01000090">
    <property type="protein sequence ID" value="KRX07013.1"/>
    <property type="molecule type" value="Genomic_DNA"/>
</dbReference>
<keyword evidence="3" id="KW-1185">Reference proteome</keyword>
<proteinExistence type="predicted"/>
<dbReference type="AlphaFoldDB" id="A0A0V0QYN7"/>
<dbReference type="Proteomes" id="UP000054937">
    <property type="component" value="Unassembled WGS sequence"/>
</dbReference>
<name>A0A0V0QYN7_PSEPJ</name>
<accession>A0A0V0QYN7</accession>
<evidence type="ECO:0000259" key="1">
    <source>
        <dbReference type="Pfam" id="PF12053"/>
    </source>
</evidence>
<evidence type="ECO:0000313" key="3">
    <source>
        <dbReference type="Proteomes" id="UP000054937"/>
    </source>
</evidence>
<protein>
    <recommendedName>
        <fullName evidence="1">Par3/HAL N-terminal domain-containing protein</fullName>
    </recommendedName>
</protein>